<sequence length="312" mass="33505">MTVMRRMGLGLAALGRPAYINLGRNGELPAERTVEAMRAATWRVLDAAYAAGVRWVDAARSYGRSEEFLAGWLEKRRPSGITVSSKWGYAYVGGWRVDADVHEVKEHSLARFTAQLAETRGLLGAHLDVYQVHSLTPDSPLFGDAALQDAIAALADDGVRVGFSTSGPAQADTVRRALELEAGGRRLFTTVQSTWNLLEPSVATALAEAHDDGVHVLVKEALANGRLAADPPEPLRRAAERYGAGADTVALAAALAQPWADTVLSGAVSVAQLDSNLQAGTLTLDGHERDELVRLAASPDDYWRDRAALTWN</sequence>
<evidence type="ECO:0000259" key="1">
    <source>
        <dbReference type="Pfam" id="PF00248"/>
    </source>
</evidence>
<protein>
    <submittedName>
        <fullName evidence="2">Aryl-alcohol dehydrogenase-like predicted oxidoreductase</fullName>
    </submittedName>
</protein>
<evidence type="ECO:0000313" key="2">
    <source>
        <dbReference type="EMBL" id="TQM01135.1"/>
    </source>
</evidence>
<dbReference type="Pfam" id="PF00248">
    <property type="entry name" value="Aldo_ket_red"/>
    <property type="match status" value="1"/>
</dbReference>
<comment type="caution">
    <text evidence="2">The sequence shown here is derived from an EMBL/GenBank/DDBJ whole genome shotgun (WGS) entry which is preliminary data.</text>
</comment>
<dbReference type="InterPro" id="IPR053135">
    <property type="entry name" value="AKR2_Oxidoreductase"/>
</dbReference>
<dbReference type="PANTHER" id="PTHR43312">
    <property type="entry name" value="D-THREO-ALDOSE 1-DEHYDROGENASE"/>
    <property type="match status" value="1"/>
</dbReference>
<evidence type="ECO:0000313" key="3">
    <source>
        <dbReference type="Proteomes" id="UP000316096"/>
    </source>
</evidence>
<dbReference type="RefSeq" id="WP_221640318.1">
    <property type="nucleotide sequence ID" value="NZ_VFOZ01000001.1"/>
</dbReference>
<organism evidence="2 3">
    <name type="scientific">Actinoallomurus bryophytorum</name>
    <dbReference type="NCBI Taxonomy" id="1490222"/>
    <lineage>
        <taxon>Bacteria</taxon>
        <taxon>Bacillati</taxon>
        <taxon>Actinomycetota</taxon>
        <taxon>Actinomycetes</taxon>
        <taxon>Streptosporangiales</taxon>
        <taxon>Thermomonosporaceae</taxon>
        <taxon>Actinoallomurus</taxon>
    </lineage>
</organism>
<keyword evidence="3" id="KW-1185">Reference proteome</keyword>
<dbReference type="CDD" id="cd19098">
    <property type="entry name" value="AKR_unchar"/>
    <property type="match status" value="1"/>
</dbReference>
<accession>A0A543CVK6</accession>
<dbReference type="SUPFAM" id="SSF51430">
    <property type="entry name" value="NAD(P)-linked oxidoreductase"/>
    <property type="match status" value="1"/>
</dbReference>
<proteinExistence type="predicted"/>
<dbReference type="InterPro" id="IPR023210">
    <property type="entry name" value="NADP_OxRdtase_dom"/>
</dbReference>
<name>A0A543CVK6_9ACTN</name>
<dbReference type="PANTHER" id="PTHR43312:SF1">
    <property type="entry name" value="NADP-DEPENDENT OXIDOREDUCTASE DOMAIN-CONTAINING PROTEIN"/>
    <property type="match status" value="1"/>
</dbReference>
<feature type="domain" description="NADP-dependent oxidoreductase" evidence="1">
    <location>
        <begin position="8"/>
        <end position="292"/>
    </location>
</feature>
<dbReference type="AlphaFoldDB" id="A0A543CVK6"/>
<dbReference type="InterPro" id="IPR036812">
    <property type="entry name" value="NAD(P)_OxRdtase_dom_sf"/>
</dbReference>
<dbReference type="EMBL" id="VFOZ01000001">
    <property type="protein sequence ID" value="TQM01135.1"/>
    <property type="molecule type" value="Genomic_DNA"/>
</dbReference>
<dbReference type="Proteomes" id="UP000316096">
    <property type="component" value="Unassembled WGS sequence"/>
</dbReference>
<dbReference type="Gene3D" id="3.20.20.100">
    <property type="entry name" value="NADP-dependent oxidoreductase domain"/>
    <property type="match status" value="1"/>
</dbReference>
<gene>
    <name evidence="2" type="ORF">FB559_6880</name>
</gene>
<reference evidence="2 3" key="1">
    <citation type="submission" date="2019-06" db="EMBL/GenBank/DDBJ databases">
        <title>Sequencing the genomes of 1000 actinobacteria strains.</title>
        <authorList>
            <person name="Klenk H.-P."/>
        </authorList>
    </citation>
    <scope>NUCLEOTIDE SEQUENCE [LARGE SCALE GENOMIC DNA]</scope>
    <source>
        <strain evidence="2 3">DSM 102200</strain>
    </source>
</reference>